<protein>
    <submittedName>
        <fullName evidence="6">Hydantoinase B/oxoprolinase family protein</fullName>
    </submittedName>
</protein>
<evidence type="ECO:0000313" key="6">
    <source>
        <dbReference type="EMBL" id="MFC3678390.1"/>
    </source>
</evidence>
<dbReference type="PANTHER" id="PTHR11365">
    <property type="entry name" value="5-OXOPROLINASE RELATED"/>
    <property type="match status" value="1"/>
</dbReference>
<sequence>MSQTNSQQPASSSPAAGQWEFWIDRGGTFTDIVGRKPDGSVVTHKLLSENPERYKDAAVQGIRELLGLPPGAALPKHTVSAVKMGTTVATNALLERKGDRVLLLVSEGFADQLRIGYQTRPNLFALNIVLPEMLYERVVEIPERVRVDGSIETPLDLAAAETALKAAHADGIRSVAILFMHGYRYTAHEARVAELAKALGFTQVSASHQVSPLIKFVSRGDTTVVDAYVSPILRRYVNQVADELDATTAGLRLMFMQSNGGLADANFFQGKDSILSGPAGGVVGLVETSTRAGFDKVIGFDMGGTSTDVSHYAGEYERAFETMVAGVRMRAPMMMINTVAAGGGSILHFDGARYRVGPDSAGANPGPACYRRGGPLAVTDCNVVLGKLQPDFFPAVFGPGGDQPLDAEVVKQKFADLQARVQAESGDTRSVEEMAEGYLAIAVENMANAIKKISVARGYDVTKYVLSSFGGAGGQHACLVADALGMTEVLLHPLAGVLSAYGMGLADQRVLKEKSVEVTLEAAALPALAAEIDTIATEAKAEMLAQGVPDAKISVLRKLHVRYGGSDSALEVEFGSLDAITAAFEEAHRQRFGFISPEKALIAGSVAVEIVGLGERAPDLVEAIRDPRPQEAIPSLATRRAYMAGAWRDTPVYDRAALRPGEMLKGPVIVTEPTSTIVVEPGWQARLTERRDLVLKRVVPVQIRKAIGTDVDPVMLEIFNNLFMSIAEQMGSVLEKTAYSVNIKERLDFSCAIFDLEGELIANAPHMPVHLGSMSESIKTVIAKRSGTMKPGDVFMLNAPYAGGTHLPDVTVITPVFDKAGKDVLFYLGSRGHHADIGGTTPGSMPPDSRTVEDEGVLLDNVLLVDGGKFLEAETVAILKSGKYPSRNPAQNIADLKAQIASCEKGAQELRKMVDQFGLDVVRAYMNHVQDNAEESVRRVISRLKDGKFVYPMDDGFEIHVGVTVNHADRTAKIDFTGTSGQHPTNYNAPKAVCVAAVLYAFRCLVDSDIPLNGGCLKPLEIVIPKGSMLDPVYPAATVAGNVETSQCITDAVFGALGVMAAAQGTMNNFTFGNDEYQYYETICGGSGAGPDFDGCDAVHTHMTNARLTDPEVLEFRFPVLLESFRIRRGSGGKGKHKGGDGTIRRMRFLVPMTATLLSSHRTVPPFGLEGGETGETGRQWVERAKTGEKQILEGRCSVPMQPGDVFVIATPSGGGFGKAADLKQAAE</sequence>
<name>A0ABV7VLF9_9PROT</name>
<evidence type="ECO:0000259" key="2">
    <source>
        <dbReference type="Pfam" id="PF01968"/>
    </source>
</evidence>
<comment type="similarity">
    <text evidence="1">Belongs to the oxoprolinase family.</text>
</comment>
<proteinExistence type="inferred from homology"/>
<dbReference type="Proteomes" id="UP001595711">
    <property type="component" value="Unassembled WGS sequence"/>
</dbReference>
<evidence type="ECO:0000256" key="1">
    <source>
        <dbReference type="ARBA" id="ARBA00010403"/>
    </source>
</evidence>
<evidence type="ECO:0000313" key="7">
    <source>
        <dbReference type="Proteomes" id="UP001595711"/>
    </source>
</evidence>
<dbReference type="EMBL" id="JBHRYJ010000009">
    <property type="protein sequence ID" value="MFC3678390.1"/>
    <property type="molecule type" value="Genomic_DNA"/>
</dbReference>
<gene>
    <name evidence="6" type="ORF">ACFOOQ_22785</name>
</gene>
<dbReference type="Pfam" id="PF01968">
    <property type="entry name" value="Hydantoinase_A"/>
    <property type="match status" value="1"/>
</dbReference>
<evidence type="ECO:0000259" key="4">
    <source>
        <dbReference type="Pfam" id="PF05378"/>
    </source>
</evidence>
<comment type="caution">
    <text evidence="6">The sequence shown here is derived from an EMBL/GenBank/DDBJ whole genome shotgun (WGS) entry which is preliminary data.</text>
</comment>
<feature type="domain" description="Hydantoinase A/oxoprolinase" evidence="2">
    <location>
        <begin position="219"/>
        <end position="509"/>
    </location>
</feature>
<dbReference type="InterPro" id="IPR045079">
    <property type="entry name" value="Oxoprolinase-like"/>
</dbReference>
<reference evidence="7" key="1">
    <citation type="journal article" date="2019" name="Int. J. Syst. Evol. Microbiol.">
        <title>The Global Catalogue of Microorganisms (GCM) 10K type strain sequencing project: providing services to taxonomists for standard genome sequencing and annotation.</title>
        <authorList>
            <consortium name="The Broad Institute Genomics Platform"/>
            <consortium name="The Broad Institute Genome Sequencing Center for Infectious Disease"/>
            <person name="Wu L."/>
            <person name="Ma J."/>
        </authorList>
    </citation>
    <scope>NUCLEOTIDE SEQUENCE [LARGE SCALE GENOMIC DNA]</scope>
    <source>
        <strain evidence="7">KCTC 42182</strain>
    </source>
</reference>
<feature type="domain" description="Hydantoinase/oxoprolinase N-terminal" evidence="4">
    <location>
        <begin position="21"/>
        <end position="198"/>
    </location>
</feature>
<dbReference type="Pfam" id="PF19278">
    <property type="entry name" value="Hydant_A_C"/>
    <property type="match status" value="1"/>
</dbReference>
<organism evidence="6 7">
    <name type="scientific">Ferrovibrio xuzhouensis</name>
    <dbReference type="NCBI Taxonomy" id="1576914"/>
    <lineage>
        <taxon>Bacteria</taxon>
        <taxon>Pseudomonadati</taxon>
        <taxon>Pseudomonadota</taxon>
        <taxon>Alphaproteobacteria</taxon>
        <taxon>Rhodospirillales</taxon>
        <taxon>Rhodospirillaceae</taxon>
        <taxon>Ferrovibrio</taxon>
    </lineage>
</organism>
<accession>A0ABV7VLF9</accession>
<dbReference type="Pfam" id="PF05378">
    <property type="entry name" value="Hydant_A_N"/>
    <property type="match status" value="1"/>
</dbReference>
<dbReference type="InterPro" id="IPR003692">
    <property type="entry name" value="Hydantoinase_B"/>
</dbReference>
<feature type="domain" description="Acetophenone carboxylase-like C-terminal" evidence="5">
    <location>
        <begin position="527"/>
        <end position="696"/>
    </location>
</feature>
<dbReference type="Pfam" id="PF02538">
    <property type="entry name" value="Hydantoinase_B"/>
    <property type="match status" value="1"/>
</dbReference>
<dbReference type="InterPro" id="IPR049517">
    <property type="entry name" value="ACX-like_C"/>
</dbReference>
<feature type="domain" description="Hydantoinase B/oxoprolinase" evidence="3">
    <location>
        <begin position="712"/>
        <end position="1219"/>
    </location>
</feature>
<dbReference type="InterPro" id="IPR008040">
    <property type="entry name" value="Hydant_A_N"/>
</dbReference>
<dbReference type="InterPro" id="IPR002821">
    <property type="entry name" value="Hydantoinase_A"/>
</dbReference>
<dbReference type="PANTHER" id="PTHR11365:SF23">
    <property type="entry name" value="HYPOTHETICAL 5-OXOPROLINASE (EUROFUNG)-RELATED"/>
    <property type="match status" value="1"/>
</dbReference>
<evidence type="ECO:0000259" key="3">
    <source>
        <dbReference type="Pfam" id="PF02538"/>
    </source>
</evidence>
<dbReference type="RefSeq" id="WP_379730023.1">
    <property type="nucleotide sequence ID" value="NZ_JBHRYJ010000009.1"/>
</dbReference>
<keyword evidence="7" id="KW-1185">Reference proteome</keyword>
<evidence type="ECO:0000259" key="5">
    <source>
        <dbReference type="Pfam" id="PF19278"/>
    </source>
</evidence>